<dbReference type="Proteomes" id="UP000232688">
    <property type="component" value="Unassembled WGS sequence"/>
</dbReference>
<dbReference type="PANTHER" id="PTHR46954:SF1">
    <property type="entry name" value="C2H2-TYPE DOMAIN-CONTAINING PROTEIN"/>
    <property type="match status" value="1"/>
</dbReference>
<dbReference type="VEuPathDB" id="FungiDB:RhiirA1_405331"/>
<comment type="caution">
    <text evidence="1">The sequence shown here is derived from an EMBL/GenBank/DDBJ whole genome shotgun (WGS) entry which is preliminary data.</text>
</comment>
<sequence>MNGQSTIIDEELARKNFKHAGDHLCEIWNRDLINGHPVDVTYIDGHDHNIFLDTEVMWDWIDRHSQICKYSLDLRKCNNRDCCRPPRAPDVFDFLSLNSGFLPPVVQ</sequence>
<gene>
    <name evidence="1" type="ORF">RhiirA1_405331</name>
</gene>
<dbReference type="OrthoDB" id="6371737at2759"/>
<reference evidence="1 2" key="2">
    <citation type="submission" date="2017-10" db="EMBL/GenBank/DDBJ databases">
        <title>Genome analyses suggest a sexual origin of heterokaryosis in a supposedly ancient asexual fungus.</title>
        <authorList>
            <person name="Corradi N."/>
            <person name="Sedzielewska K."/>
            <person name="Noel J."/>
            <person name="Charron P."/>
            <person name="Farinelli L."/>
            <person name="Marton T."/>
            <person name="Kruger M."/>
            <person name="Pelin A."/>
            <person name="Brachmann A."/>
            <person name="Corradi N."/>
        </authorList>
    </citation>
    <scope>NUCLEOTIDE SEQUENCE [LARGE SCALE GENOMIC DNA]</scope>
    <source>
        <strain evidence="1 2">A1</strain>
    </source>
</reference>
<dbReference type="AlphaFoldDB" id="A0A2I1FPJ1"/>
<evidence type="ECO:0000313" key="2">
    <source>
        <dbReference type="Proteomes" id="UP000232688"/>
    </source>
</evidence>
<organism evidence="1 2">
    <name type="scientific">Rhizophagus irregularis</name>
    <dbReference type="NCBI Taxonomy" id="588596"/>
    <lineage>
        <taxon>Eukaryota</taxon>
        <taxon>Fungi</taxon>
        <taxon>Fungi incertae sedis</taxon>
        <taxon>Mucoromycota</taxon>
        <taxon>Glomeromycotina</taxon>
        <taxon>Glomeromycetes</taxon>
        <taxon>Glomerales</taxon>
        <taxon>Glomeraceae</taxon>
        <taxon>Rhizophagus</taxon>
    </lineage>
</organism>
<dbReference type="EMBL" id="LLXH01007014">
    <property type="protein sequence ID" value="PKC51780.1"/>
    <property type="molecule type" value="Genomic_DNA"/>
</dbReference>
<proteinExistence type="predicted"/>
<name>A0A2I1FPJ1_9GLOM</name>
<feature type="non-terminal residue" evidence="1">
    <location>
        <position position="107"/>
    </location>
</feature>
<accession>A0A2I1FPJ1</accession>
<evidence type="ECO:0000313" key="1">
    <source>
        <dbReference type="EMBL" id="PKC51780.1"/>
    </source>
</evidence>
<reference evidence="1 2" key="1">
    <citation type="submission" date="2017-10" db="EMBL/GenBank/DDBJ databases">
        <title>Extensive intraspecific genome diversity in a model arbuscular mycorrhizal fungus.</title>
        <authorList>
            <person name="Chen E.C.H."/>
            <person name="Morin E."/>
            <person name="Baudet D."/>
            <person name="Noel J."/>
            <person name="Ndikumana S."/>
            <person name="Charron P."/>
            <person name="St-Onge C."/>
            <person name="Giorgi J."/>
            <person name="Grigoriev I.V."/>
            <person name="Roux C."/>
            <person name="Martin F.M."/>
            <person name="Corradi N."/>
        </authorList>
    </citation>
    <scope>NUCLEOTIDE SEQUENCE [LARGE SCALE GENOMIC DNA]</scope>
    <source>
        <strain evidence="1 2">A1</strain>
    </source>
</reference>
<protein>
    <submittedName>
        <fullName evidence="1">Uncharacterized protein</fullName>
    </submittedName>
</protein>
<dbReference type="PANTHER" id="PTHR46954">
    <property type="entry name" value="C2H2-TYPE DOMAIN-CONTAINING PROTEIN"/>
    <property type="match status" value="1"/>
</dbReference>